<reference evidence="1 2" key="1">
    <citation type="journal article" date="2016" name="Genome Announc.">
        <title>First Complete Genome Sequence of a Subdivision 6 Acidobacterium Strain.</title>
        <authorList>
            <person name="Huang S."/>
            <person name="Vieira S."/>
            <person name="Bunk B."/>
            <person name="Riedel T."/>
            <person name="Sproer C."/>
            <person name="Overmann J."/>
        </authorList>
    </citation>
    <scope>NUCLEOTIDE SEQUENCE [LARGE SCALE GENOMIC DNA]</scope>
    <source>
        <strain evidence="2">DSM 100886 HEG_-6_39</strain>
    </source>
</reference>
<dbReference type="Pfam" id="PF07024">
    <property type="entry name" value="ImpE"/>
    <property type="match status" value="1"/>
</dbReference>
<evidence type="ECO:0000313" key="1">
    <source>
        <dbReference type="EMBL" id="AMY08115.1"/>
    </source>
</evidence>
<gene>
    <name evidence="1" type="ORF">LuPra_01303</name>
</gene>
<dbReference type="KEGG" id="abac:LuPra_01303"/>
<dbReference type="EMBL" id="CP015136">
    <property type="protein sequence ID" value="AMY08115.1"/>
    <property type="molecule type" value="Genomic_DNA"/>
</dbReference>
<evidence type="ECO:0000313" key="2">
    <source>
        <dbReference type="Proteomes" id="UP000076079"/>
    </source>
</evidence>
<dbReference type="SUPFAM" id="SSF144059">
    <property type="entry name" value="ImpE-like"/>
    <property type="match status" value="1"/>
</dbReference>
<dbReference type="STRING" id="1855912.LuPra_01303"/>
<reference evidence="2" key="2">
    <citation type="submission" date="2016-04" db="EMBL/GenBank/DDBJ databases">
        <title>First Complete Genome Sequence of a Subdivision 6 Acidobacterium.</title>
        <authorList>
            <person name="Huang S."/>
            <person name="Vieira S."/>
            <person name="Bunk B."/>
            <person name="Riedel T."/>
            <person name="Sproeer C."/>
            <person name="Overmann J."/>
        </authorList>
    </citation>
    <scope>NUCLEOTIDE SEQUENCE [LARGE SCALE GENOMIC DNA]</scope>
    <source>
        <strain evidence="2">DSM 100886 HEG_-6_39</strain>
    </source>
</reference>
<name>A0A143PHV1_LUTPR</name>
<protein>
    <submittedName>
        <fullName evidence="1">Protein of avirulence locus involved in temperature-dependent protein secretion</fullName>
    </submittedName>
</protein>
<organism evidence="1 2">
    <name type="scientific">Luteitalea pratensis</name>
    <dbReference type="NCBI Taxonomy" id="1855912"/>
    <lineage>
        <taxon>Bacteria</taxon>
        <taxon>Pseudomonadati</taxon>
        <taxon>Acidobacteriota</taxon>
        <taxon>Vicinamibacteria</taxon>
        <taxon>Vicinamibacterales</taxon>
        <taxon>Vicinamibacteraceae</taxon>
        <taxon>Luteitalea</taxon>
    </lineage>
</organism>
<dbReference type="Proteomes" id="UP000076079">
    <property type="component" value="Chromosome"/>
</dbReference>
<proteinExistence type="predicted"/>
<dbReference type="Gene3D" id="1.25.40.10">
    <property type="entry name" value="Tetratricopeptide repeat domain"/>
    <property type="match status" value="1"/>
</dbReference>
<keyword evidence="2" id="KW-1185">Reference proteome</keyword>
<dbReference type="AlphaFoldDB" id="A0A143PHV1"/>
<dbReference type="OrthoDB" id="5416084at2"/>
<dbReference type="PATRIC" id="fig|1813736.3.peg.1350"/>
<dbReference type="RefSeq" id="WP_110169980.1">
    <property type="nucleotide sequence ID" value="NZ_CP015136.1"/>
</dbReference>
<sequence length="282" mass="30331">MTAAAAAEDALRGGDPGGALALLQAEVRNKPADASLRVFLFQLLCVLGQWERALNQLKVAADLDAAALAMANMYGAAVRCEAMRASVFAGQKSPMIFGEPDQWLALLIESLLVAGQGDAARAEELRLRAFDDAPASSGDIDGRRFEWIADADSRLGPVLEAMINGRYYWIPFSRLAVVDIEAPVDLRDAVWMPAHIQFENGGETLALIPTRYPGSERSEDGLIALARKTEWVPAGPDAHHGLGQRLLATDADETPVMDIRRIAIDAGTEPEQDAGTEPEQDG</sequence>
<dbReference type="PIRSF" id="PIRSF029288">
    <property type="entry name" value="SciE_ImpE"/>
    <property type="match status" value="1"/>
</dbReference>
<dbReference type="InterPro" id="IPR011990">
    <property type="entry name" value="TPR-like_helical_dom_sf"/>
</dbReference>
<dbReference type="InterPro" id="IPR009211">
    <property type="entry name" value="TagJ"/>
</dbReference>
<accession>A0A143PHV1</accession>